<dbReference type="CDD" id="cd03230">
    <property type="entry name" value="ABC_DR_subfamily_A"/>
    <property type="match status" value="1"/>
</dbReference>
<dbReference type="InterPro" id="IPR017871">
    <property type="entry name" value="ABC_transporter-like_CS"/>
</dbReference>
<dbReference type="Proteomes" id="UP000242881">
    <property type="component" value="Unassembled WGS sequence"/>
</dbReference>
<proteinExistence type="predicted"/>
<gene>
    <name evidence="4" type="ORF">C0187_00435</name>
</gene>
<dbReference type="SUPFAM" id="SSF52540">
    <property type="entry name" value="P-loop containing nucleoside triphosphate hydrolases"/>
    <property type="match status" value="2"/>
</dbReference>
<dbReference type="GO" id="GO:0005524">
    <property type="term" value="F:ATP binding"/>
    <property type="evidence" value="ECO:0007669"/>
    <property type="project" value="UniProtKB-KW"/>
</dbReference>
<sequence>MNAVSIYNLKKNYKKLTALKNVTLTIPKNKLTCIVGPDGAGKSTLLKIIAGVLTFDEGELYINDKKIVKISEMEDFKDKIAFMPQGLGLNLYQNLSIEENIDFFASLHDLDKNKAAKRKETLLKITNLYRFKEREVSKLSGGMKQKLGICCSLIHSPELMILDEPTTGVDPVSRKELYLLIHQFIEEEGITAVISTSYIDEAERGDKIIILNDGQIILDDKNFKDDINVYEISSPDFLEIYNRLNSEEYHFIKLNRDNIRLSPKNNEMVIKDWHQVKPTLDDRILSVIGTRKLDFIISPQKLRDSNIIDIKNISKNFGNFFAVKDVSLEIKKGEIMGLLGPNGAGKTTLIKLILNLYTPTSGYIKIDVPESELKNSIGYMSQKFSLYSDLTVRENLLFYGSTRGVSLSRLKARVEELIDLGNLKMYKDEIVENLPLGIRQRLALMTSIMHNPEIIFLDEPTAGVNIAERDTFWQIIRYLSNNHNITIIVSTHYMDEANYCDRLCLMFEGKISLIGTPDELKRSLEEKAGTPYLIETENPYLLYSELKQKGLKVDLLGNKVKLFTKDRAEALKNYDRIYKTEVTVEDVFVSVTEDEYS</sequence>
<keyword evidence="2 4" id="KW-0067">ATP-binding</keyword>
<dbReference type="EMBL" id="PNIN01000007">
    <property type="protein sequence ID" value="PMP72964.1"/>
    <property type="molecule type" value="Genomic_DNA"/>
</dbReference>
<name>A0A2J6WRF7_9BACT</name>
<dbReference type="InterPro" id="IPR027417">
    <property type="entry name" value="P-loop_NTPase"/>
</dbReference>
<dbReference type="InterPro" id="IPR003593">
    <property type="entry name" value="AAA+_ATPase"/>
</dbReference>
<dbReference type="InterPro" id="IPR003439">
    <property type="entry name" value="ABC_transporter-like_ATP-bd"/>
</dbReference>
<evidence type="ECO:0000256" key="2">
    <source>
        <dbReference type="ARBA" id="ARBA00022840"/>
    </source>
</evidence>
<feature type="domain" description="ABC transporter" evidence="3">
    <location>
        <begin position="4"/>
        <end position="238"/>
    </location>
</feature>
<organism evidence="4 5">
    <name type="scientific">Calditerrivibrio nitroreducens</name>
    <dbReference type="NCBI Taxonomy" id="477976"/>
    <lineage>
        <taxon>Bacteria</taxon>
        <taxon>Pseudomonadati</taxon>
        <taxon>Deferribacterota</taxon>
        <taxon>Deferribacteres</taxon>
        <taxon>Deferribacterales</taxon>
        <taxon>Calditerrivibrionaceae</taxon>
    </lineage>
</organism>
<evidence type="ECO:0000256" key="1">
    <source>
        <dbReference type="ARBA" id="ARBA00022741"/>
    </source>
</evidence>
<evidence type="ECO:0000313" key="5">
    <source>
        <dbReference type="Proteomes" id="UP000242881"/>
    </source>
</evidence>
<dbReference type="AlphaFoldDB" id="A0A2J6WRF7"/>
<evidence type="ECO:0000259" key="3">
    <source>
        <dbReference type="PROSITE" id="PS50893"/>
    </source>
</evidence>
<dbReference type="Pfam" id="PF00005">
    <property type="entry name" value="ABC_tran"/>
    <property type="match status" value="2"/>
</dbReference>
<evidence type="ECO:0000313" key="4">
    <source>
        <dbReference type="EMBL" id="PMP72964.1"/>
    </source>
</evidence>
<dbReference type="PROSITE" id="PS50893">
    <property type="entry name" value="ABC_TRANSPORTER_2"/>
    <property type="match status" value="2"/>
</dbReference>
<dbReference type="SMART" id="SM00382">
    <property type="entry name" value="AAA"/>
    <property type="match status" value="2"/>
</dbReference>
<dbReference type="PROSITE" id="PS00211">
    <property type="entry name" value="ABC_TRANSPORTER_1"/>
    <property type="match status" value="1"/>
</dbReference>
<protein>
    <submittedName>
        <fullName evidence="4">ABC transporter ATP-binding protein</fullName>
    </submittedName>
</protein>
<dbReference type="Gene3D" id="3.40.50.300">
    <property type="entry name" value="P-loop containing nucleotide triphosphate hydrolases"/>
    <property type="match status" value="2"/>
</dbReference>
<feature type="domain" description="ABC transporter" evidence="3">
    <location>
        <begin position="308"/>
        <end position="533"/>
    </location>
</feature>
<dbReference type="GO" id="GO:0016887">
    <property type="term" value="F:ATP hydrolysis activity"/>
    <property type="evidence" value="ECO:0007669"/>
    <property type="project" value="InterPro"/>
</dbReference>
<dbReference type="PANTHER" id="PTHR43038:SF3">
    <property type="entry name" value="ABC TRANSPORTER G FAMILY MEMBER 20 ISOFORM X1"/>
    <property type="match status" value="1"/>
</dbReference>
<dbReference type="PANTHER" id="PTHR43038">
    <property type="entry name" value="ATP-BINDING CASSETTE, SUB-FAMILY H, MEMBER 1"/>
    <property type="match status" value="1"/>
</dbReference>
<accession>A0A2J6WRF7</accession>
<reference evidence="4 5" key="1">
    <citation type="submission" date="2018-01" db="EMBL/GenBank/DDBJ databases">
        <title>Metagenomic assembled genomes from two thermal pools in the Uzon Caldera, Kamchatka, Russia.</title>
        <authorList>
            <person name="Wilkins L."/>
            <person name="Ettinger C."/>
        </authorList>
    </citation>
    <scope>NUCLEOTIDE SEQUENCE [LARGE SCALE GENOMIC DNA]</scope>
    <source>
        <strain evidence="4">ZAV-05</strain>
    </source>
</reference>
<keyword evidence="1" id="KW-0547">Nucleotide-binding</keyword>
<comment type="caution">
    <text evidence="4">The sequence shown here is derived from an EMBL/GenBank/DDBJ whole genome shotgun (WGS) entry which is preliminary data.</text>
</comment>